<dbReference type="EMBL" id="RQFY01000004">
    <property type="protein sequence ID" value="TGL33923.1"/>
    <property type="molecule type" value="Genomic_DNA"/>
</dbReference>
<dbReference type="Proteomes" id="UP000297871">
    <property type="component" value="Unassembled WGS sequence"/>
</dbReference>
<dbReference type="RefSeq" id="WP_135614195.1">
    <property type="nucleotide sequence ID" value="NZ_RQFY01000004.1"/>
</dbReference>
<dbReference type="Gene3D" id="3.40.1580.10">
    <property type="entry name" value="SMI1/KNR4-like"/>
    <property type="match status" value="1"/>
</dbReference>
<evidence type="ECO:0000313" key="2">
    <source>
        <dbReference type="Proteomes" id="UP000297871"/>
    </source>
</evidence>
<dbReference type="SUPFAM" id="SSF160631">
    <property type="entry name" value="SMI1/KNR4-like"/>
    <property type="match status" value="1"/>
</dbReference>
<proteinExistence type="predicted"/>
<sequence>MEAIWGKMMTSEPYEKLEQVIGYDFPKEYLDVVARNPFKDSKDPRFKTDLLTSWNDIATINLKVRKEGYNSQEWPSHFFIIGYAGDIDEPDYFFINLKSKRTIIFKTEWGKIINPKNVTKLVFGDNFDSWISTMISIRKVTLKAYLDKSLNIM</sequence>
<organism evidence="1 2">
    <name type="scientific">Leptospira koniambonensis</name>
    <dbReference type="NCBI Taxonomy" id="2484950"/>
    <lineage>
        <taxon>Bacteria</taxon>
        <taxon>Pseudomonadati</taxon>
        <taxon>Spirochaetota</taxon>
        <taxon>Spirochaetia</taxon>
        <taxon>Leptospirales</taxon>
        <taxon>Leptospiraceae</taxon>
        <taxon>Leptospira</taxon>
    </lineage>
</organism>
<evidence type="ECO:0000313" key="1">
    <source>
        <dbReference type="EMBL" id="TGL33923.1"/>
    </source>
</evidence>
<dbReference type="AlphaFoldDB" id="A0A4R9J5K6"/>
<gene>
    <name evidence="1" type="ORF">EHQ52_05170</name>
</gene>
<evidence type="ECO:0008006" key="3">
    <source>
        <dbReference type="Google" id="ProtNLM"/>
    </source>
</evidence>
<dbReference type="OrthoDB" id="286113at2"/>
<accession>A0A4R9J5K6</accession>
<dbReference type="InterPro" id="IPR037883">
    <property type="entry name" value="Knr4/Smi1-like_sf"/>
</dbReference>
<reference evidence="1" key="1">
    <citation type="journal article" date="2019" name="PLoS Negl. Trop. Dis.">
        <title>Revisiting the worldwide diversity of Leptospira species in the environment.</title>
        <authorList>
            <person name="Vincent A.T."/>
            <person name="Schiettekatte O."/>
            <person name="Bourhy P."/>
            <person name="Veyrier F.J."/>
            <person name="Picardeau M."/>
        </authorList>
    </citation>
    <scope>NUCLEOTIDE SEQUENCE [LARGE SCALE GENOMIC DNA]</scope>
    <source>
        <strain evidence="1">201800265</strain>
    </source>
</reference>
<keyword evidence="2" id="KW-1185">Reference proteome</keyword>
<comment type="caution">
    <text evidence="1">The sequence shown here is derived from an EMBL/GenBank/DDBJ whole genome shotgun (WGS) entry which is preliminary data.</text>
</comment>
<name>A0A4R9J5K6_9LEPT</name>
<protein>
    <recommendedName>
        <fullName evidence="3">SMI1/KNR4 family protein</fullName>
    </recommendedName>
</protein>